<feature type="disulfide bond" evidence="7">
    <location>
        <begin position="568"/>
        <end position="577"/>
    </location>
</feature>
<feature type="domain" description="EGF-like" evidence="9">
    <location>
        <begin position="537"/>
        <end position="578"/>
    </location>
</feature>
<evidence type="ECO:0000259" key="9">
    <source>
        <dbReference type="PROSITE" id="PS50026"/>
    </source>
</evidence>
<dbReference type="GO" id="GO:0005886">
    <property type="term" value="C:plasma membrane"/>
    <property type="evidence" value="ECO:0007669"/>
    <property type="project" value="UniProtKB-SubCell"/>
</dbReference>
<keyword evidence="7" id="KW-0245">EGF-like domain</keyword>
<keyword evidence="6 8" id="KW-0472">Membrane</keyword>
<comment type="caution">
    <text evidence="7">Lacks conserved residue(s) required for the propagation of feature annotation.</text>
</comment>
<dbReference type="PANTHER" id="PTHR14319">
    <property type="entry name" value="FIVE-SPAN TRANSMEMBRANE PROTEIN M83"/>
    <property type="match status" value="1"/>
</dbReference>
<feature type="transmembrane region" description="Helical" evidence="8">
    <location>
        <begin position="758"/>
        <end position="777"/>
    </location>
</feature>
<comment type="similarity">
    <text evidence="2">Belongs to the TMEM8 family.</text>
</comment>
<dbReference type="EnsemblPlants" id="Kaladp0472s0032.1.v1.1">
    <property type="protein sequence ID" value="Kaladp0472s0032.1.v1.1"/>
    <property type="gene ID" value="Kaladp0472s0032.v1.1"/>
</dbReference>
<dbReference type="PROSITE" id="PS00022">
    <property type="entry name" value="EGF_1"/>
    <property type="match status" value="1"/>
</dbReference>
<evidence type="ECO:0000256" key="7">
    <source>
        <dbReference type="PROSITE-ProRule" id="PRU00076"/>
    </source>
</evidence>
<evidence type="ECO:0000256" key="2">
    <source>
        <dbReference type="ARBA" id="ARBA00005542"/>
    </source>
</evidence>
<protein>
    <recommendedName>
        <fullName evidence="9">EGF-like domain-containing protein</fullName>
    </recommendedName>
</protein>
<dbReference type="AlphaFoldDB" id="A0A7N0V9U0"/>
<feature type="transmembrane region" description="Helical" evidence="8">
    <location>
        <begin position="675"/>
        <end position="692"/>
    </location>
</feature>
<evidence type="ECO:0000256" key="6">
    <source>
        <dbReference type="ARBA" id="ARBA00023136"/>
    </source>
</evidence>
<organism evidence="10 11">
    <name type="scientific">Kalanchoe fedtschenkoi</name>
    <name type="common">Lavender scallops</name>
    <name type="synonym">South American air plant</name>
    <dbReference type="NCBI Taxonomy" id="63787"/>
    <lineage>
        <taxon>Eukaryota</taxon>
        <taxon>Viridiplantae</taxon>
        <taxon>Streptophyta</taxon>
        <taxon>Embryophyta</taxon>
        <taxon>Tracheophyta</taxon>
        <taxon>Spermatophyta</taxon>
        <taxon>Magnoliopsida</taxon>
        <taxon>eudicotyledons</taxon>
        <taxon>Gunneridae</taxon>
        <taxon>Pentapetalae</taxon>
        <taxon>Saxifragales</taxon>
        <taxon>Crassulaceae</taxon>
        <taxon>Kalanchoe</taxon>
    </lineage>
</organism>
<keyword evidence="7" id="KW-1015">Disulfide bond</keyword>
<evidence type="ECO:0000313" key="10">
    <source>
        <dbReference type="EnsemblPlants" id="Kaladp0472s0032.1.v1.1"/>
    </source>
</evidence>
<keyword evidence="5 8" id="KW-1133">Transmembrane helix</keyword>
<feature type="transmembrane region" description="Helical" evidence="8">
    <location>
        <begin position="783"/>
        <end position="803"/>
    </location>
</feature>
<dbReference type="InterPro" id="IPR021910">
    <property type="entry name" value="NGX6/PGAP6/MYMK"/>
</dbReference>
<dbReference type="OMA" id="FSLEWQV"/>
<evidence type="ECO:0000256" key="1">
    <source>
        <dbReference type="ARBA" id="ARBA00004651"/>
    </source>
</evidence>
<dbReference type="PANTHER" id="PTHR14319:SF3">
    <property type="entry name" value="TRANSMEMBRANE PROTEIN-LIKE PROTEIN"/>
    <property type="match status" value="1"/>
</dbReference>
<dbReference type="Gramene" id="Kaladp0472s0032.1.v1.1">
    <property type="protein sequence ID" value="Kaladp0472s0032.1.v1.1"/>
    <property type="gene ID" value="Kaladp0472s0032.v1.1"/>
</dbReference>
<name>A0A7N0V9U0_KALFE</name>
<accession>A0A7N0V9U0</accession>
<proteinExistence type="inferred from homology"/>
<keyword evidence="3" id="KW-1003">Cell membrane</keyword>
<reference evidence="10" key="1">
    <citation type="submission" date="2021-01" db="UniProtKB">
        <authorList>
            <consortium name="EnsemblPlants"/>
        </authorList>
    </citation>
    <scope>IDENTIFICATION</scope>
</reference>
<feature type="disulfide bond" evidence="7">
    <location>
        <begin position="541"/>
        <end position="551"/>
    </location>
</feature>
<keyword evidence="11" id="KW-1185">Reference proteome</keyword>
<dbReference type="Proteomes" id="UP000594263">
    <property type="component" value="Unplaced"/>
</dbReference>
<comment type="subcellular location">
    <subcellularLocation>
        <location evidence="1">Cell membrane</location>
        <topology evidence="1">Multi-pass membrane protein</topology>
    </subcellularLocation>
</comment>
<feature type="transmembrane region" description="Helical" evidence="8">
    <location>
        <begin position="651"/>
        <end position="668"/>
    </location>
</feature>
<evidence type="ECO:0000256" key="5">
    <source>
        <dbReference type="ARBA" id="ARBA00022989"/>
    </source>
</evidence>
<evidence type="ECO:0000256" key="8">
    <source>
        <dbReference type="SAM" id="Phobius"/>
    </source>
</evidence>
<keyword evidence="4 8" id="KW-0812">Transmembrane</keyword>
<feature type="transmembrane region" description="Helical" evidence="8">
    <location>
        <begin position="698"/>
        <end position="715"/>
    </location>
</feature>
<evidence type="ECO:0000256" key="4">
    <source>
        <dbReference type="ARBA" id="ARBA00022692"/>
    </source>
</evidence>
<sequence>MLIIFRKKTFLGVSLILILLFRIIYQSTWVTAAESKVGIFASYSFSVLLGFSMREEMERGRSIPSLGSCPASAIPKLSWSPTVGVDLPAWFSSVSIALQSDSDYDGGLLKMGTPMVCLRDGSLPLPDASDNAFKVASSFKNGSSAQITSIQNMEQCIPLERNMTIKLTNEQISPGVLYLGLFNRIGSMRTQSKMINRGPTFTYTSVITIEECISSANWGPYCNETLNPLSCSSAYTDPNMKPVDTIVVCGNALGRSCHRENESKMYVIDILEVSEQLSIFAKDIGISEVSSSNKTRNASEITLMCYARYDAMPLSTIYDFSGNISDTPLLIHAPKVGRWFISVIPVRLSDVKNESLKACYSMESQVHQCPEGKAGLNCTFGKYILQTYVHMNSDYVDYYYLPLDETMPSSTTDFSLDSLSRSSSVLETDPSWTYFIMNIPKGAAGKSIQVKLMSDQNIDYEIYSRYGGLASSQSWDYFYSNSTSNSDGATYYKLYNSSQVLVRFYILYAREGTWTFGLKNLTQTTSTSQSTTRMSISLDSCPSRCSNHGRCRSAIDSSGLTLFSYCQCDRNQGGFDCSVVLVTPKGHFWQSFSLIASNSAALLPAFWALYQRSLAEWFLFMASGTSSGLYHACDVGTYCVLDFRVLQFMDFWLSFMAVVSTFVYLTTISESSKRTLLTAVWILTALMASTGATRASNLTLIMIIGVVGLLAGWAIELTTKYRRRDLSLGFSPHTIHRWRNIKGWVWNLFKAFCKRYRWGFLLGGSISFALAVTSWTLESSDSYWIWHSMWHVSIYTSSFFFLCSKKNIDSNEEHPVASYELQRQDSNPRSPQL</sequence>
<evidence type="ECO:0000313" key="11">
    <source>
        <dbReference type="Proteomes" id="UP000594263"/>
    </source>
</evidence>
<dbReference type="InterPro" id="IPR000742">
    <property type="entry name" value="EGF"/>
</dbReference>
<evidence type="ECO:0000256" key="3">
    <source>
        <dbReference type="ARBA" id="ARBA00022475"/>
    </source>
</evidence>
<dbReference type="Pfam" id="PF12036">
    <property type="entry name" value="DUF3522"/>
    <property type="match status" value="1"/>
</dbReference>
<dbReference type="PROSITE" id="PS50026">
    <property type="entry name" value="EGF_3"/>
    <property type="match status" value="1"/>
</dbReference>